<gene>
    <name evidence="1" type="ORF">SAMN05661012_06645</name>
    <name evidence="2" type="ORF">SR876_25690</name>
</gene>
<reference evidence="2 4" key="2">
    <citation type="submission" date="2023-11" db="EMBL/GenBank/DDBJ databases">
        <title>MicrobeMod: A computational toolkit for identifying prokaryotic methylation and restriction-modification with nanopore sequencing.</title>
        <authorList>
            <person name="Crits-Christoph A."/>
            <person name="Kang S.C."/>
            <person name="Lee H."/>
            <person name="Ostrov N."/>
        </authorList>
    </citation>
    <scope>NUCLEOTIDE SEQUENCE [LARGE SCALE GENOMIC DNA]</scope>
    <source>
        <strain evidence="2 4">ATCC 23090</strain>
    </source>
</reference>
<protein>
    <submittedName>
        <fullName evidence="1">Uncharacterized protein</fullName>
    </submittedName>
</protein>
<dbReference type="OrthoDB" id="678755at2"/>
<dbReference type="AlphaFoldDB" id="A0A1K1T3J6"/>
<evidence type="ECO:0000313" key="4">
    <source>
        <dbReference type="Proteomes" id="UP001326715"/>
    </source>
</evidence>
<dbReference type="RefSeq" id="WP_143151011.1">
    <property type="nucleotide sequence ID" value="NZ_CP139972.1"/>
</dbReference>
<name>A0A1K1T3J6_9BACT</name>
<dbReference type="Proteomes" id="UP000183788">
    <property type="component" value="Unassembled WGS sequence"/>
</dbReference>
<keyword evidence="4" id="KW-1185">Reference proteome</keyword>
<proteinExistence type="predicted"/>
<evidence type="ECO:0000313" key="3">
    <source>
        <dbReference type="Proteomes" id="UP000183788"/>
    </source>
</evidence>
<organism evidence="1 3">
    <name type="scientific">Chitinophaga sancti</name>
    <dbReference type="NCBI Taxonomy" id="1004"/>
    <lineage>
        <taxon>Bacteria</taxon>
        <taxon>Pseudomonadati</taxon>
        <taxon>Bacteroidota</taxon>
        <taxon>Chitinophagia</taxon>
        <taxon>Chitinophagales</taxon>
        <taxon>Chitinophagaceae</taxon>
        <taxon>Chitinophaga</taxon>
    </lineage>
</organism>
<accession>A0A1K1T3J6</accession>
<dbReference type="EMBL" id="CP140154">
    <property type="protein sequence ID" value="WQG88317.1"/>
    <property type="molecule type" value="Genomic_DNA"/>
</dbReference>
<dbReference type="EMBL" id="FPIZ01000051">
    <property type="protein sequence ID" value="SFW90629.1"/>
    <property type="molecule type" value="Genomic_DNA"/>
</dbReference>
<evidence type="ECO:0000313" key="2">
    <source>
        <dbReference type="EMBL" id="WQG88317.1"/>
    </source>
</evidence>
<evidence type="ECO:0000313" key="1">
    <source>
        <dbReference type="EMBL" id="SFW90629.1"/>
    </source>
</evidence>
<sequence length="82" mass="8779">MKKANIIFSTISLLSVIGGALAFKSQHRFNGVLLCYTTLGDGNKYAAIVATRYTFSNPTGTLFCTIPGPAVTYRLSKVAVAF</sequence>
<dbReference type="Proteomes" id="UP001326715">
    <property type="component" value="Chromosome"/>
</dbReference>
<reference evidence="1 3" key="1">
    <citation type="submission" date="2016-11" db="EMBL/GenBank/DDBJ databases">
        <authorList>
            <person name="Jaros S."/>
            <person name="Januszkiewicz K."/>
            <person name="Wedrychowicz H."/>
        </authorList>
    </citation>
    <scope>NUCLEOTIDE SEQUENCE [LARGE SCALE GENOMIC DNA]</scope>
    <source>
        <strain evidence="1 3">DSM 784</strain>
    </source>
</reference>